<comment type="caution">
    <text evidence="1">The sequence shown here is derived from an EMBL/GenBank/DDBJ whole genome shotgun (WGS) entry which is preliminary data.</text>
</comment>
<evidence type="ECO:0000313" key="3">
    <source>
        <dbReference type="Proteomes" id="UP000290273"/>
    </source>
</evidence>
<dbReference type="EMBL" id="QMAU01000039">
    <property type="protein sequence ID" value="RXI54627.1"/>
    <property type="molecule type" value="Genomic_DNA"/>
</dbReference>
<proteinExistence type="predicted"/>
<name>A0A4Q0VG87_CLOTA</name>
<accession>A0A4Q0VG87</accession>
<dbReference type="RefSeq" id="WP_128993052.1">
    <property type="nucleotide sequence ID" value="NZ_QMAP01000001.1"/>
</dbReference>
<protein>
    <submittedName>
        <fullName evidence="1">Uncharacterized protein</fullName>
    </submittedName>
</protein>
<evidence type="ECO:0000313" key="1">
    <source>
        <dbReference type="EMBL" id="RXI50671.1"/>
    </source>
</evidence>
<evidence type="ECO:0000313" key="2">
    <source>
        <dbReference type="EMBL" id="RXI54627.1"/>
    </source>
</evidence>
<dbReference type="Proteomes" id="UP000290273">
    <property type="component" value="Unassembled WGS sequence"/>
</dbReference>
<dbReference type="EMBL" id="QMAP01000001">
    <property type="protein sequence ID" value="RXI50671.1"/>
    <property type="molecule type" value="Genomic_DNA"/>
</dbReference>
<dbReference type="Proteomes" id="UP000290921">
    <property type="component" value="Unassembled WGS sequence"/>
</dbReference>
<organism evidence="1 4">
    <name type="scientific">Clostridium tetani</name>
    <dbReference type="NCBI Taxonomy" id="1513"/>
    <lineage>
        <taxon>Bacteria</taxon>
        <taxon>Bacillati</taxon>
        <taxon>Bacillota</taxon>
        <taxon>Clostridia</taxon>
        <taxon>Eubacteriales</taxon>
        <taxon>Clostridiaceae</taxon>
        <taxon>Clostridium</taxon>
    </lineage>
</organism>
<dbReference type="AlphaFoldDB" id="A0A4Q0VG87"/>
<evidence type="ECO:0000313" key="4">
    <source>
        <dbReference type="Proteomes" id="UP000290921"/>
    </source>
</evidence>
<sequence length="74" mass="8322">MGNIKKDINIEKIIIKYEDGTEKEIEKGTVITLGKEKENNEIDMNFEFANCSGKDLTSIIFGVMQMGAEMGLFD</sequence>
<gene>
    <name evidence="1" type="ORF">DP130_01505</name>
    <name evidence="2" type="ORF">DP131_09655</name>
</gene>
<reference evidence="3 4" key="1">
    <citation type="submission" date="2018-06" db="EMBL/GenBank/DDBJ databases">
        <title>Genome conservation of Clostridium tetani.</title>
        <authorList>
            <person name="Bruggemann H."/>
            <person name="Popoff M.R."/>
        </authorList>
    </citation>
    <scope>NUCLEOTIDE SEQUENCE [LARGE SCALE GENOMIC DNA]</scope>
    <source>
        <strain evidence="1 4">2017.061</strain>
        <strain evidence="2 3">63.05</strain>
    </source>
</reference>